<dbReference type="InterPro" id="IPR003313">
    <property type="entry name" value="AraC-bd"/>
</dbReference>
<dbReference type="InterPro" id="IPR020449">
    <property type="entry name" value="Tscrpt_reg_AraC-type_HTH"/>
</dbReference>
<sequence length="289" mass="34095">MYNGNLNKQVLSDSRGERREFIAMKLQHALRLENSYTIPMQKNDFFQIILITAGTGIQYIDLQAYEVKAGDIVFINTWQQYRWSFNASTQGYLLSFTPSFITQFVSDHLFVHDLPFFKRFTSHHLVELGDELKDILLIAMERILKEYETEDGEYINLIRTYLLEILLLCKKEIDQTSLTSLTSIKSNDLIKSFESLIDKHFYEYRFPKEYAKVLLVTPNYLNAMCQKVKQKSAGDMIRDRILIECKRLLLHTNLSASEIAYQLNFKDNSYFSRFFKKHIGIAPDEFRRR</sequence>
<dbReference type="Pfam" id="PF12833">
    <property type="entry name" value="HTH_18"/>
    <property type="match status" value="1"/>
</dbReference>
<reference evidence="5 6" key="1">
    <citation type="submission" date="2018-06" db="EMBL/GenBank/DDBJ databases">
        <authorList>
            <consortium name="Pathogen Informatics"/>
            <person name="Doyle S."/>
        </authorList>
    </citation>
    <scope>NUCLEOTIDE SEQUENCE [LARGE SCALE GENOMIC DNA]</scope>
    <source>
        <strain evidence="5 6">NCTC11179</strain>
    </source>
</reference>
<organism evidence="5 6">
    <name type="scientific">Myroides odoratus</name>
    <name type="common">Flavobacterium odoratum</name>
    <dbReference type="NCBI Taxonomy" id="256"/>
    <lineage>
        <taxon>Bacteria</taxon>
        <taxon>Pseudomonadati</taxon>
        <taxon>Bacteroidota</taxon>
        <taxon>Flavobacteriia</taxon>
        <taxon>Flavobacteriales</taxon>
        <taxon>Flavobacteriaceae</taxon>
        <taxon>Myroides</taxon>
    </lineage>
</organism>
<dbReference type="InterPro" id="IPR037923">
    <property type="entry name" value="HTH-like"/>
</dbReference>
<evidence type="ECO:0000256" key="1">
    <source>
        <dbReference type="ARBA" id="ARBA00023015"/>
    </source>
</evidence>
<dbReference type="PANTHER" id="PTHR43280">
    <property type="entry name" value="ARAC-FAMILY TRANSCRIPTIONAL REGULATOR"/>
    <property type="match status" value="1"/>
</dbReference>
<keyword evidence="1" id="KW-0805">Transcription regulation</keyword>
<dbReference type="Proteomes" id="UP000255024">
    <property type="component" value="Unassembled WGS sequence"/>
</dbReference>
<dbReference type="RefSeq" id="WP_115090282.1">
    <property type="nucleotide sequence ID" value="NZ_CP068107.1"/>
</dbReference>
<dbReference type="GO" id="GO:0043565">
    <property type="term" value="F:sequence-specific DNA binding"/>
    <property type="evidence" value="ECO:0007669"/>
    <property type="project" value="InterPro"/>
</dbReference>
<dbReference type="Gene3D" id="2.60.120.10">
    <property type="entry name" value="Jelly Rolls"/>
    <property type="match status" value="1"/>
</dbReference>
<feature type="domain" description="HTH araC/xylS-type" evidence="4">
    <location>
        <begin position="191"/>
        <end position="289"/>
    </location>
</feature>
<dbReference type="EMBL" id="UGQL01000001">
    <property type="protein sequence ID" value="STZ27323.1"/>
    <property type="molecule type" value="Genomic_DNA"/>
</dbReference>
<accession>A0A378RJT8</accession>
<name>A0A378RJT8_MYROD</name>
<evidence type="ECO:0000256" key="3">
    <source>
        <dbReference type="ARBA" id="ARBA00023163"/>
    </source>
</evidence>
<dbReference type="GO" id="GO:0003700">
    <property type="term" value="F:DNA-binding transcription factor activity"/>
    <property type="evidence" value="ECO:0007669"/>
    <property type="project" value="InterPro"/>
</dbReference>
<dbReference type="AlphaFoldDB" id="A0A378RJT8"/>
<dbReference type="Pfam" id="PF02311">
    <property type="entry name" value="AraC_binding"/>
    <property type="match status" value="1"/>
</dbReference>
<protein>
    <submittedName>
        <fullName evidence="5">L-rhamnose operon regulatory protein rhaS</fullName>
    </submittedName>
</protein>
<evidence type="ECO:0000259" key="4">
    <source>
        <dbReference type="PROSITE" id="PS01124"/>
    </source>
</evidence>
<dbReference type="SUPFAM" id="SSF46689">
    <property type="entry name" value="Homeodomain-like"/>
    <property type="match status" value="1"/>
</dbReference>
<dbReference type="InterPro" id="IPR018060">
    <property type="entry name" value="HTH_AraC"/>
</dbReference>
<dbReference type="PROSITE" id="PS01124">
    <property type="entry name" value="HTH_ARAC_FAMILY_2"/>
    <property type="match status" value="1"/>
</dbReference>
<gene>
    <name evidence="5" type="primary">rhaS_5</name>
    <name evidence="5" type="ORF">NCTC11179_00858</name>
</gene>
<proteinExistence type="predicted"/>
<dbReference type="SMART" id="SM00342">
    <property type="entry name" value="HTH_ARAC"/>
    <property type="match status" value="1"/>
</dbReference>
<evidence type="ECO:0000313" key="5">
    <source>
        <dbReference type="EMBL" id="STZ27323.1"/>
    </source>
</evidence>
<dbReference type="InterPro" id="IPR014710">
    <property type="entry name" value="RmlC-like_jellyroll"/>
</dbReference>
<evidence type="ECO:0000313" key="6">
    <source>
        <dbReference type="Proteomes" id="UP000255024"/>
    </source>
</evidence>
<keyword evidence="2" id="KW-0238">DNA-binding</keyword>
<dbReference type="PRINTS" id="PR00032">
    <property type="entry name" value="HTHARAC"/>
</dbReference>
<dbReference type="Gene3D" id="1.10.10.60">
    <property type="entry name" value="Homeodomain-like"/>
    <property type="match status" value="1"/>
</dbReference>
<dbReference type="SUPFAM" id="SSF51215">
    <property type="entry name" value="Regulatory protein AraC"/>
    <property type="match status" value="1"/>
</dbReference>
<evidence type="ECO:0000256" key="2">
    <source>
        <dbReference type="ARBA" id="ARBA00023125"/>
    </source>
</evidence>
<keyword evidence="6" id="KW-1185">Reference proteome</keyword>
<dbReference type="InterPro" id="IPR009057">
    <property type="entry name" value="Homeodomain-like_sf"/>
</dbReference>
<keyword evidence="3" id="KW-0804">Transcription</keyword>
<dbReference type="PANTHER" id="PTHR43280:SF32">
    <property type="entry name" value="TRANSCRIPTIONAL REGULATORY PROTEIN"/>
    <property type="match status" value="1"/>
</dbReference>